<organism evidence="3 4">
    <name type="scientific">Calocera viscosa (strain TUFC12733)</name>
    <dbReference type="NCBI Taxonomy" id="1330018"/>
    <lineage>
        <taxon>Eukaryota</taxon>
        <taxon>Fungi</taxon>
        <taxon>Dikarya</taxon>
        <taxon>Basidiomycota</taxon>
        <taxon>Agaricomycotina</taxon>
        <taxon>Dacrymycetes</taxon>
        <taxon>Dacrymycetales</taxon>
        <taxon>Dacrymycetaceae</taxon>
        <taxon>Calocera</taxon>
    </lineage>
</organism>
<evidence type="ECO:0000256" key="1">
    <source>
        <dbReference type="SAM" id="MobiDB-lite"/>
    </source>
</evidence>
<keyword evidence="2" id="KW-0732">Signal</keyword>
<feature type="region of interest" description="Disordered" evidence="1">
    <location>
        <begin position="209"/>
        <end position="231"/>
    </location>
</feature>
<accession>A0A167IUH8</accession>
<evidence type="ECO:0000313" key="3">
    <source>
        <dbReference type="EMBL" id="KZO92971.1"/>
    </source>
</evidence>
<protein>
    <submittedName>
        <fullName evidence="3">Uncharacterized protein</fullName>
    </submittedName>
</protein>
<gene>
    <name evidence="3" type="ORF">CALVIDRAFT_284777</name>
</gene>
<keyword evidence="4" id="KW-1185">Reference proteome</keyword>
<dbReference type="EMBL" id="KV417305">
    <property type="protein sequence ID" value="KZO92971.1"/>
    <property type="molecule type" value="Genomic_DNA"/>
</dbReference>
<dbReference type="AlphaFoldDB" id="A0A167IUH8"/>
<dbReference type="Proteomes" id="UP000076738">
    <property type="component" value="Unassembled WGS sequence"/>
</dbReference>
<evidence type="ECO:0000256" key="2">
    <source>
        <dbReference type="SAM" id="SignalP"/>
    </source>
</evidence>
<reference evidence="3 4" key="1">
    <citation type="journal article" date="2016" name="Mol. Biol. Evol.">
        <title>Comparative Genomics of Early-Diverging Mushroom-Forming Fungi Provides Insights into the Origins of Lignocellulose Decay Capabilities.</title>
        <authorList>
            <person name="Nagy L.G."/>
            <person name="Riley R."/>
            <person name="Tritt A."/>
            <person name="Adam C."/>
            <person name="Daum C."/>
            <person name="Floudas D."/>
            <person name="Sun H."/>
            <person name="Yadav J.S."/>
            <person name="Pangilinan J."/>
            <person name="Larsson K.H."/>
            <person name="Matsuura K."/>
            <person name="Barry K."/>
            <person name="Labutti K."/>
            <person name="Kuo R."/>
            <person name="Ohm R.A."/>
            <person name="Bhattacharya S.S."/>
            <person name="Shirouzu T."/>
            <person name="Yoshinaga Y."/>
            <person name="Martin F.M."/>
            <person name="Grigoriev I.V."/>
            <person name="Hibbett D.S."/>
        </authorList>
    </citation>
    <scope>NUCLEOTIDE SEQUENCE [LARGE SCALE GENOMIC DNA]</scope>
    <source>
        <strain evidence="3 4">TUFC12733</strain>
    </source>
</reference>
<sequence length="248" mass="27320">MSSYPHLQRHTILIFTTTVLYMAEASSSASVQSQPRTHLPSSASRVAACMHSIWPSRRVVLPQDRAGALDEPVVSLGLTRTLTIGILLFLLPLAIEAISSGLLALHKCSDTSDTSDTSFMASDSTFTITIRIWLPDLARALSRSTIAGEATFHPLSHPNHALPPRQFAYLHLWEVGWGVDGATSLILGLLFCWERWDGGWVRDENFRPGCRSDGAPPQPEVGQKGGQGQLMERHRDVYECCETREVQG</sequence>
<evidence type="ECO:0000313" key="4">
    <source>
        <dbReference type="Proteomes" id="UP000076738"/>
    </source>
</evidence>
<proteinExistence type="predicted"/>
<feature type="chain" id="PRO_5007888471" evidence="2">
    <location>
        <begin position="26"/>
        <end position="248"/>
    </location>
</feature>
<feature type="signal peptide" evidence="2">
    <location>
        <begin position="1"/>
        <end position="25"/>
    </location>
</feature>
<name>A0A167IUH8_CALVF</name>